<evidence type="ECO:0000256" key="4">
    <source>
        <dbReference type="ARBA" id="ARBA00022679"/>
    </source>
</evidence>
<feature type="binding site" evidence="6">
    <location>
        <position position="73"/>
    </location>
    <ligand>
        <name>S-adenosyl-L-methionine</name>
        <dbReference type="ChEBI" id="CHEBI:59789"/>
    </ligand>
</feature>
<keyword evidence="2 6" id="KW-0698">rRNA processing</keyword>
<keyword evidence="5 6" id="KW-0949">S-adenosyl-L-methionine</keyword>
<dbReference type="RefSeq" id="WP_166508752.1">
    <property type="nucleotide sequence ID" value="NZ_CP043026.1"/>
</dbReference>
<dbReference type="Pfam" id="PF02527">
    <property type="entry name" value="GidB"/>
    <property type="match status" value="1"/>
</dbReference>
<gene>
    <name evidence="8" type="primary">gidB</name>
    <name evidence="6" type="synonym">rsmG</name>
    <name evidence="8" type="ORF">SCHIN_v1c12010</name>
</gene>
<dbReference type="HAMAP" id="MF_00074">
    <property type="entry name" value="16SrRNA_methyltr_G"/>
    <property type="match status" value="1"/>
</dbReference>
<evidence type="ECO:0000256" key="7">
    <source>
        <dbReference type="SAM" id="Coils"/>
    </source>
</evidence>
<dbReference type="InterPro" id="IPR029063">
    <property type="entry name" value="SAM-dependent_MTases_sf"/>
</dbReference>
<keyword evidence="7" id="KW-0175">Coiled coil</keyword>
<comment type="similarity">
    <text evidence="6">Belongs to the methyltransferase superfamily. RNA methyltransferase RsmG family.</text>
</comment>
<evidence type="ECO:0000256" key="1">
    <source>
        <dbReference type="ARBA" id="ARBA00022490"/>
    </source>
</evidence>
<comment type="function">
    <text evidence="6">Specifically methylates the N7 position of a guanine in 16S rRNA.</text>
</comment>
<dbReference type="EC" id="2.1.1.-" evidence="6"/>
<name>A0A5B9Y5T8_9MOLU</name>
<dbReference type="PANTHER" id="PTHR31760:SF0">
    <property type="entry name" value="S-ADENOSYL-L-METHIONINE-DEPENDENT METHYLTRANSFERASES SUPERFAMILY PROTEIN"/>
    <property type="match status" value="1"/>
</dbReference>
<dbReference type="NCBIfam" id="TIGR00138">
    <property type="entry name" value="rsmG_gidB"/>
    <property type="match status" value="1"/>
</dbReference>
<dbReference type="SUPFAM" id="SSF53335">
    <property type="entry name" value="S-adenosyl-L-methionine-dependent methyltransferases"/>
    <property type="match status" value="1"/>
</dbReference>
<dbReference type="EMBL" id="CP043026">
    <property type="protein sequence ID" value="QEH62394.1"/>
    <property type="molecule type" value="Genomic_DNA"/>
</dbReference>
<evidence type="ECO:0000256" key="2">
    <source>
        <dbReference type="ARBA" id="ARBA00022552"/>
    </source>
</evidence>
<proteinExistence type="inferred from homology"/>
<keyword evidence="9" id="KW-1185">Reference proteome</keyword>
<dbReference type="InterPro" id="IPR003682">
    <property type="entry name" value="rRNA_ssu_MeTfrase_G"/>
</dbReference>
<keyword evidence="3 6" id="KW-0489">Methyltransferase</keyword>
<dbReference type="PIRSF" id="PIRSF003078">
    <property type="entry name" value="GidB"/>
    <property type="match status" value="1"/>
</dbReference>
<dbReference type="AlphaFoldDB" id="A0A5B9Y5T8"/>
<evidence type="ECO:0000313" key="8">
    <source>
        <dbReference type="EMBL" id="QEH62394.1"/>
    </source>
</evidence>
<keyword evidence="1 6" id="KW-0963">Cytoplasm</keyword>
<dbReference type="PANTHER" id="PTHR31760">
    <property type="entry name" value="S-ADENOSYL-L-METHIONINE-DEPENDENT METHYLTRANSFERASES SUPERFAMILY PROTEIN"/>
    <property type="match status" value="1"/>
</dbReference>
<reference evidence="8 9" key="1">
    <citation type="submission" date="2019-08" db="EMBL/GenBank/DDBJ databases">
        <title>Complete genome sequence of Spiroplasma chinense CCH (DSM 19755).</title>
        <authorList>
            <person name="Shen H.-Y."/>
            <person name="Lin Y.-C."/>
            <person name="Chou L."/>
            <person name="Kuo C.-H."/>
        </authorList>
    </citation>
    <scope>NUCLEOTIDE SEQUENCE [LARGE SCALE GENOMIC DNA]</scope>
    <source>
        <strain evidence="8 9">CCH</strain>
    </source>
</reference>
<comment type="subcellular location">
    <subcellularLocation>
        <location evidence="6">Cytoplasm</location>
    </subcellularLocation>
</comment>
<dbReference type="GO" id="GO:0070043">
    <property type="term" value="F:rRNA (guanine-N7-)-methyltransferase activity"/>
    <property type="evidence" value="ECO:0007669"/>
    <property type="project" value="UniProtKB-UniRule"/>
</dbReference>
<dbReference type="GO" id="GO:0005829">
    <property type="term" value="C:cytosol"/>
    <property type="evidence" value="ECO:0007669"/>
    <property type="project" value="TreeGrafter"/>
</dbReference>
<protein>
    <recommendedName>
        <fullName evidence="6">Ribosomal RNA small subunit methyltransferase G</fullName>
        <ecNumber evidence="6">2.1.1.-</ecNumber>
    </recommendedName>
    <alternativeName>
        <fullName evidence="6">16S rRNA 7-methylguanosine methyltransferase</fullName>
        <shortName evidence="6">16S rRNA m7G methyltransferase</shortName>
    </alternativeName>
</protein>
<evidence type="ECO:0000256" key="3">
    <source>
        <dbReference type="ARBA" id="ARBA00022603"/>
    </source>
</evidence>
<evidence type="ECO:0000313" key="9">
    <source>
        <dbReference type="Proteomes" id="UP000323144"/>
    </source>
</evidence>
<dbReference type="CDD" id="cd02440">
    <property type="entry name" value="AdoMet_MTases"/>
    <property type="match status" value="1"/>
</dbReference>
<dbReference type="FunFam" id="3.40.50.150:FF:000041">
    <property type="entry name" value="Ribosomal RNA small subunit methyltransferase G"/>
    <property type="match status" value="1"/>
</dbReference>
<dbReference type="KEGG" id="schi:SCHIN_v1c12010"/>
<comment type="caution">
    <text evidence="6">Lacks conserved residue(s) required for the propagation of feature annotation.</text>
</comment>
<evidence type="ECO:0000256" key="6">
    <source>
        <dbReference type="HAMAP-Rule" id="MF_00074"/>
    </source>
</evidence>
<feature type="binding site" evidence="6">
    <location>
        <position position="141"/>
    </location>
    <ligand>
        <name>S-adenosyl-L-methionine</name>
        <dbReference type="ChEBI" id="CHEBI:59789"/>
    </ligand>
</feature>
<dbReference type="Gene3D" id="3.40.50.150">
    <property type="entry name" value="Vaccinia Virus protein VP39"/>
    <property type="match status" value="1"/>
</dbReference>
<keyword evidence="4 6" id="KW-0808">Transferase</keyword>
<dbReference type="Proteomes" id="UP000323144">
    <property type="component" value="Chromosome"/>
</dbReference>
<feature type="coiled-coil region" evidence="7">
    <location>
        <begin position="12"/>
        <end position="39"/>
    </location>
</feature>
<feature type="binding site" evidence="6">
    <location>
        <begin position="124"/>
        <end position="125"/>
    </location>
    <ligand>
        <name>S-adenosyl-L-methionine</name>
        <dbReference type="ChEBI" id="CHEBI:59789"/>
    </ligand>
</feature>
<organism evidence="8 9">
    <name type="scientific">Spiroplasma chinense</name>
    <dbReference type="NCBI Taxonomy" id="216932"/>
    <lineage>
        <taxon>Bacteria</taxon>
        <taxon>Bacillati</taxon>
        <taxon>Mycoplasmatota</taxon>
        <taxon>Mollicutes</taxon>
        <taxon>Entomoplasmatales</taxon>
        <taxon>Spiroplasmataceae</taxon>
        <taxon>Spiroplasma</taxon>
    </lineage>
</organism>
<evidence type="ECO:0000256" key="5">
    <source>
        <dbReference type="ARBA" id="ARBA00022691"/>
    </source>
</evidence>
<accession>A0A5B9Y5T8</accession>
<feature type="binding site" evidence="6">
    <location>
        <position position="78"/>
    </location>
    <ligand>
        <name>S-adenosyl-L-methionine</name>
        <dbReference type="ChEBI" id="CHEBI:59789"/>
    </ligand>
</feature>
<sequence>MLNWSNLESLIKDFNQEKRQNLETYMELLQQENKKYNLTAIVESQEIIDKHFYDSVIFSESIEIENQSIMDIGTGAGFPGLVIKILFPETKVYLVESNNKKISFLNLVINKLNLKNVFTKNERAEDFSLEMKEKFDIIISRAMAPLNILLEVGVQGLKVGGQFICLKSKNVTNEILDLNNKESVIGLKLLKEQKISIDNIGERINLFYLKEKNTPNSYPRMYSQIKKKPLGK</sequence>